<dbReference type="KEGG" id="vg:10327944"/>
<protein>
    <submittedName>
        <fullName evidence="1">Uncharacterized protein</fullName>
    </submittedName>
</protein>
<dbReference type="EMBL" id="GU075905">
    <property type="protein sequence ID" value="ADO99851.1"/>
    <property type="molecule type" value="Genomic_DNA"/>
</dbReference>
<reference evidence="1 2" key="1">
    <citation type="journal article" date="2010" name="Environ. Microbiol.">
        <title>Genomic analysis of oceanic cyanobacterial myoviruses compared with T4-like myoviruses from diverse hosts and environments.</title>
        <authorList>
            <person name="Sullivan M.B."/>
            <person name="Huang K.H."/>
            <person name="Ignacio-Espinoza J.C."/>
            <person name="Berlin A.M."/>
            <person name="Kelly L."/>
            <person name="Weigele P.R."/>
            <person name="DeFrancesco A.S."/>
            <person name="Kern S.E."/>
            <person name="Thompson L.R."/>
            <person name="Young S."/>
            <person name="Yandava C."/>
            <person name="Fu R."/>
            <person name="Krastins B."/>
            <person name="Chase M."/>
            <person name="Sarracino D."/>
            <person name="Osburne M.S."/>
            <person name="Henn M.R."/>
            <person name="Chisholm S.W."/>
        </authorList>
    </citation>
    <scope>NUCLEOTIDE SEQUENCE [LARGE SCALE GENOMIC DNA]</scope>
    <source>
        <strain evidence="1">M4-259</strain>
    </source>
</reference>
<evidence type="ECO:0000313" key="2">
    <source>
        <dbReference type="Proteomes" id="UP000006538"/>
    </source>
</evidence>
<dbReference type="GeneID" id="10327944"/>
<gene>
    <name evidence="1" type="ORF">PHM2_073</name>
</gene>
<organism evidence="1 2">
    <name type="scientific">Prochlorococcus phage P-HM2</name>
    <dbReference type="NCBI Taxonomy" id="445696"/>
    <lineage>
        <taxon>Viruses</taxon>
        <taxon>Duplodnaviria</taxon>
        <taxon>Heunggongvirae</taxon>
        <taxon>Uroviricota</taxon>
        <taxon>Caudoviricetes</taxon>
        <taxon>Eurybiavirus</taxon>
        <taxon>Eurybiavirus PHM2</taxon>
    </lineage>
</organism>
<evidence type="ECO:0000313" key="1">
    <source>
        <dbReference type="EMBL" id="ADO99851.1"/>
    </source>
</evidence>
<proteinExistence type="predicted"/>
<accession>E3SSS3</accession>
<dbReference type="RefSeq" id="YP_004323442.1">
    <property type="nucleotide sequence ID" value="NC_015284.1"/>
</dbReference>
<dbReference type="Proteomes" id="UP000006538">
    <property type="component" value="Segment"/>
</dbReference>
<sequence>MSFFKHVQLHKYDLTDKGVSQACYDEIVASGSNASEAELRILADHMREEFKDYMRPLFA</sequence>
<dbReference type="OrthoDB" id="37747at10239"/>
<keyword evidence="2" id="KW-1185">Reference proteome</keyword>
<name>E3SSS3_9CAUD</name>